<organism evidence="6 7">
    <name type="scientific">Candidatus Scatomorpha pullistercoris</name>
    <dbReference type="NCBI Taxonomy" id="2840929"/>
    <lineage>
        <taxon>Bacteria</taxon>
        <taxon>Bacillati</taxon>
        <taxon>Bacillota</taxon>
        <taxon>Clostridia</taxon>
        <taxon>Eubacteriales</taxon>
        <taxon>Candidatus Scatomorpha</taxon>
    </lineage>
</organism>
<dbReference type="InterPro" id="IPR029442">
    <property type="entry name" value="GyrI-like"/>
</dbReference>
<evidence type="ECO:0000259" key="5">
    <source>
        <dbReference type="PROSITE" id="PS50937"/>
    </source>
</evidence>
<evidence type="ECO:0000256" key="4">
    <source>
        <dbReference type="ARBA" id="ARBA00023163"/>
    </source>
</evidence>
<dbReference type="InterPro" id="IPR047057">
    <property type="entry name" value="MerR_fam"/>
</dbReference>
<protein>
    <submittedName>
        <fullName evidence="6">MerR family transcriptional regulator</fullName>
    </submittedName>
</protein>
<dbReference type="AlphaFoldDB" id="A0A9D1G6J9"/>
<reference evidence="6" key="1">
    <citation type="submission" date="2020-10" db="EMBL/GenBank/DDBJ databases">
        <authorList>
            <person name="Gilroy R."/>
        </authorList>
    </citation>
    <scope>NUCLEOTIDE SEQUENCE</scope>
    <source>
        <strain evidence="6">ChiHecec3B27-6122</strain>
    </source>
</reference>
<dbReference type="GO" id="GO:0003677">
    <property type="term" value="F:DNA binding"/>
    <property type="evidence" value="ECO:0007669"/>
    <property type="project" value="UniProtKB-KW"/>
</dbReference>
<dbReference type="CDD" id="cd01107">
    <property type="entry name" value="HTH_BmrR"/>
    <property type="match status" value="1"/>
</dbReference>
<evidence type="ECO:0000313" key="7">
    <source>
        <dbReference type="Proteomes" id="UP000886876"/>
    </source>
</evidence>
<dbReference type="Gene3D" id="1.10.1660.10">
    <property type="match status" value="1"/>
</dbReference>
<name>A0A9D1G6J9_9FIRM</name>
<dbReference type="EMBL" id="DVJS01000268">
    <property type="protein sequence ID" value="HIS98477.1"/>
    <property type="molecule type" value="Genomic_DNA"/>
</dbReference>
<dbReference type="PANTHER" id="PTHR30204:SF69">
    <property type="entry name" value="MERR-FAMILY TRANSCRIPTIONAL REGULATOR"/>
    <property type="match status" value="1"/>
</dbReference>
<dbReference type="InterPro" id="IPR009061">
    <property type="entry name" value="DNA-bd_dom_put_sf"/>
</dbReference>
<dbReference type="Pfam" id="PF13411">
    <property type="entry name" value="MerR_1"/>
    <property type="match status" value="1"/>
</dbReference>
<dbReference type="Proteomes" id="UP000886876">
    <property type="component" value="Unassembled WGS sequence"/>
</dbReference>
<evidence type="ECO:0000256" key="2">
    <source>
        <dbReference type="ARBA" id="ARBA00023015"/>
    </source>
</evidence>
<dbReference type="InterPro" id="IPR000551">
    <property type="entry name" value="MerR-type_HTH_dom"/>
</dbReference>
<keyword evidence="2" id="KW-0805">Transcription regulation</keyword>
<dbReference type="Pfam" id="PF06445">
    <property type="entry name" value="GyrI-like"/>
    <property type="match status" value="1"/>
</dbReference>
<reference evidence="6" key="2">
    <citation type="journal article" date="2021" name="PeerJ">
        <title>Extensive microbial diversity within the chicken gut microbiome revealed by metagenomics and culture.</title>
        <authorList>
            <person name="Gilroy R."/>
            <person name="Ravi A."/>
            <person name="Getino M."/>
            <person name="Pursley I."/>
            <person name="Horton D.L."/>
            <person name="Alikhan N.F."/>
            <person name="Baker D."/>
            <person name="Gharbi K."/>
            <person name="Hall N."/>
            <person name="Watson M."/>
            <person name="Adriaenssens E.M."/>
            <person name="Foster-Nyarko E."/>
            <person name="Jarju S."/>
            <person name="Secka A."/>
            <person name="Antonio M."/>
            <person name="Oren A."/>
            <person name="Chaudhuri R.R."/>
            <person name="La Ragione R."/>
            <person name="Hildebrand F."/>
            <person name="Pallen M.J."/>
        </authorList>
    </citation>
    <scope>NUCLEOTIDE SEQUENCE</scope>
    <source>
        <strain evidence="6">ChiHecec3B27-6122</strain>
    </source>
</reference>
<sequence length="270" mass="30956">MFKIGEMSRIFHISVSSLRHYENIGLLRPEYTDEQTGYRYYSTRQFETLDTIRYLRKLGLPLTEISSFVNNRSLADIRRLLELQLVQVRQQLKELGAVERQIENRLDQIDRGRDLSLGLITEGKLPARRLAILSRRLDPEDDTELQLAIRELDGGGSRASVFLGKIGFGLSADSLKRRTVRPCDFLFVVLEEDEEHDGRVLELPETFGITLRYIGGHDKAEENYGKIFSYLDEKGRSPDGPALEITMIDQGFTSDASEFLTEIQVPLRPF</sequence>
<gene>
    <name evidence="6" type="ORF">IAD42_10925</name>
</gene>
<evidence type="ECO:0000256" key="3">
    <source>
        <dbReference type="ARBA" id="ARBA00023125"/>
    </source>
</evidence>
<keyword evidence="3" id="KW-0238">DNA-binding</keyword>
<evidence type="ECO:0000313" key="6">
    <source>
        <dbReference type="EMBL" id="HIS98477.1"/>
    </source>
</evidence>
<accession>A0A9D1G6J9</accession>
<dbReference type="PANTHER" id="PTHR30204">
    <property type="entry name" value="REDOX-CYCLING DRUG-SENSING TRANSCRIPTIONAL ACTIVATOR SOXR"/>
    <property type="match status" value="1"/>
</dbReference>
<feature type="domain" description="HTH merR-type" evidence="5">
    <location>
        <begin position="1"/>
        <end position="71"/>
    </location>
</feature>
<keyword evidence="1" id="KW-0678">Repressor</keyword>
<keyword evidence="4" id="KW-0804">Transcription</keyword>
<dbReference type="SMART" id="SM00422">
    <property type="entry name" value="HTH_MERR"/>
    <property type="match status" value="1"/>
</dbReference>
<dbReference type="SUPFAM" id="SSF55136">
    <property type="entry name" value="Probable bacterial effector-binding domain"/>
    <property type="match status" value="1"/>
</dbReference>
<comment type="caution">
    <text evidence="6">The sequence shown here is derived from an EMBL/GenBank/DDBJ whole genome shotgun (WGS) entry which is preliminary data.</text>
</comment>
<proteinExistence type="predicted"/>
<dbReference type="Gene3D" id="3.20.80.10">
    <property type="entry name" value="Regulatory factor, effector binding domain"/>
    <property type="match status" value="1"/>
</dbReference>
<evidence type="ECO:0000256" key="1">
    <source>
        <dbReference type="ARBA" id="ARBA00022491"/>
    </source>
</evidence>
<dbReference type="InterPro" id="IPR011256">
    <property type="entry name" value="Reg_factor_effector_dom_sf"/>
</dbReference>
<dbReference type="PROSITE" id="PS50937">
    <property type="entry name" value="HTH_MERR_2"/>
    <property type="match status" value="1"/>
</dbReference>
<dbReference type="SUPFAM" id="SSF46955">
    <property type="entry name" value="Putative DNA-binding domain"/>
    <property type="match status" value="1"/>
</dbReference>
<dbReference type="GO" id="GO:0003700">
    <property type="term" value="F:DNA-binding transcription factor activity"/>
    <property type="evidence" value="ECO:0007669"/>
    <property type="project" value="InterPro"/>
</dbReference>